<gene>
    <name evidence="1" type="ORF">Baya_0914</name>
</gene>
<organism evidence="1 2">
    <name type="scientific">Bagarius yarrelli</name>
    <name type="common">Goonch</name>
    <name type="synonym">Bagrus yarrelli</name>
    <dbReference type="NCBI Taxonomy" id="175774"/>
    <lineage>
        <taxon>Eukaryota</taxon>
        <taxon>Metazoa</taxon>
        <taxon>Chordata</taxon>
        <taxon>Craniata</taxon>
        <taxon>Vertebrata</taxon>
        <taxon>Euteleostomi</taxon>
        <taxon>Actinopterygii</taxon>
        <taxon>Neopterygii</taxon>
        <taxon>Teleostei</taxon>
        <taxon>Ostariophysi</taxon>
        <taxon>Siluriformes</taxon>
        <taxon>Sisoridae</taxon>
        <taxon>Sisorinae</taxon>
        <taxon>Bagarius</taxon>
    </lineage>
</organism>
<name>A0A556TJM9_BAGYA</name>
<reference evidence="1 2" key="1">
    <citation type="journal article" date="2019" name="Genome Biol. Evol.">
        <title>Whole-Genome Sequencing of the Giant Devil Catfish, Bagarius yarrelli.</title>
        <authorList>
            <person name="Jiang W."/>
            <person name="Lv Y."/>
            <person name="Cheng L."/>
            <person name="Yang K."/>
            <person name="Chao B."/>
            <person name="Wang X."/>
            <person name="Li Y."/>
            <person name="Pan X."/>
            <person name="You X."/>
            <person name="Zhang Y."/>
            <person name="Yang J."/>
            <person name="Li J."/>
            <person name="Zhang X."/>
            <person name="Liu S."/>
            <person name="Sun C."/>
            <person name="Yang J."/>
            <person name="Shi Q."/>
        </authorList>
    </citation>
    <scope>NUCLEOTIDE SEQUENCE [LARGE SCALE GENOMIC DNA]</scope>
    <source>
        <strain evidence="1">JWS20170419001</strain>
        <tissue evidence="1">Muscle</tissue>
    </source>
</reference>
<evidence type="ECO:0000313" key="1">
    <source>
        <dbReference type="EMBL" id="TSK16043.1"/>
    </source>
</evidence>
<dbReference type="EMBL" id="VCAZ01000003">
    <property type="protein sequence ID" value="TSK16043.1"/>
    <property type="molecule type" value="Genomic_DNA"/>
</dbReference>
<comment type="caution">
    <text evidence="1">The sequence shown here is derived from an EMBL/GenBank/DDBJ whole genome shotgun (WGS) entry which is preliminary data.</text>
</comment>
<accession>A0A556TJM9</accession>
<dbReference type="Proteomes" id="UP000319801">
    <property type="component" value="Unassembled WGS sequence"/>
</dbReference>
<dbReference type="AlphaFoldDB" id="A0A556TJM9"/>
<protein>
    <submittedName>
        <fullName evidence="1">Uncharacterized protein</fullName>
    </submittedName>
</protein>
<proteinExistence type="predicted"/>
<keyword evidence="2" id="KW-1185">Reference proteome</keyword>
<evidence type="ECO:0000313" key="2">
    <source>
        <dbReference type="Proteomes" id="UP000319801"/>
    </source>
</evidence>
<sequence>MPFSFSVSRAQPPLVQWCCKKLEQIEKLQSSANRLSRIRVGYPAIPQSSQHGHSWASWEKGEAHLTALFTVGRVWVPVYGWDSSVIVVSPTVPLSSRAVSILTVCALFPMGLCCYADQKVMVRCQGEMLILTDGPCHADALVLFFPPLFDRLLQTACTGLELSNSFQSIYFNRVAACRIYSEHQSQSFWSAGKDMS</sequence>